<dbReference type="STRING" id="915059.NH26_13660"/>
<dbReference type="Proteomes" id="UP000179797">
    <property type="component" value="Unassembled WGS sequence"/>
</dbReference>
<accession>A0A1S1Z215</accession>
<evidence type="ECO:0000256" key="1">
    <source>
        <dbReference type="SAM" id="SignalP"/>
    </source>
</evidence>
<evidence type="ECO:0008006" key="4">
    <source>
        <dbReference type="Google" id="ProtNLM"/>
    </source>
</evidence>
<name>A0A1S1Z215_FLAPC</name>
<reference evidence="2 3" key="1">
    <citation type="journal article" date="2012" name="Int. J. Syst. Evol. Microbiol.">
        <title>Flammeovirga pacifica sp. nov., isolated from deep-sea sediment.</title>
        <authorList>
            <person name="Xu H."/>
            <person name="Fu Y."/>
            <person name="Yang N."/>
            <person name="Ding Z."/>
            <person name="Lai Q."/>
            <person name="Zeng R."/>
        </authorList>
    </citation>
    <scope>NUCLEOTIDE SEQUENCE [LARGE SCALE GENOMIC DNA]</scope>
    <source>
        <strain evidence="3">DSM 24597 / LMG 26175 / WPAGA1</strain>
    </source>
</reference>
<dbReference type="AlphaFoldDB" id="A0A1S1Z215"/>
<protein>
    <recommendedName>
        <fullName evidence="4">Sensor of ECF-type sigma factor</fullName>
    </recommendedName>
</protein>
<dbReference type="EMBL" id="JRYR02000001">
    <property type="protein sequence ID" value="OHX67314.1"/>
    <property type="molecule type" value="Genomic_DNA"/>
</dbReference>
<evidence type="ECO:0000313" key="3">
    <source>
        <dbReference type="Proteomes" id="UP000179797"/>
    </source>
</evidence>
<feature type="chain" id="PRO_5010207729" description="Sensor of ECF-type sigma factor" evidence="1">
    <location>
        <begin position="27"/>
        <end position="160"/>
    </location>
</feature>
<evidence type="ECO:0000313" key="2">
    <source>
        <dbReference type="EMBL" id="OHX67314.1"/>
    </source>
</evidence>
<feature type="signal peptide" evidence="1">
    <location>
        <begin position="1"/>
        <end position="26"/>
    </location>
</feature>
<proteinExistence type="predicted"/>
<keyword evidence="3" id="KW-1185">Reference proteome</keyword>
<comment type="caution">
    <text evidence="2">The sequence shown here is derived from an EMBL/GenBank/DDBJ whole genome shotgun (WGS) entry which is preliminary data.</text>
</comment>
<keyword evidence="1" id="KW-0732">Signal</keyword>
<organism evidence="2 3">
    <name type="scientific">Flammeovirga pacifica</name>
    <dbReference type="NCBI Taxonomy" id="915059"/>
    <lineage>
        <taxon>Bacteria</taxon>
        <taxon>Pseudomonadati</taxon>
        <taxon>Bacteroidota</taxon>
        <taxon>Cytophagia</taxon>
        <taxon>Cytophagales</taxon>
        <taxon>Flammeovirgaceae</taxon>
        <taxon>Flammeovirga</taxon>
    </lineage>
</organism>
<sequence length="160" mass="18481">MYFFDIMKKLITLITLVFVASFATQAQNVDAETIKTVIKTEKRIFFTENMNLSLDEAGTFWELYDAYELESSELVRERTALFKELINDTDGITDEEATQIVDNTLAIQAKNLKLKKKHIKLMKKKLSPKTVARFVQLNELVNNFLKTQILAELPIITQDK</sequence>
<gene>
    <name evidence="2" type="ORF">NH26_13660</name>
</gene>